<keyword evidence="1" id="KW-0812">Transmembrane</keyword>
<keyword evidence="1" id="KW-0472">Membrane</keyword>
<proteinExistence type="predicted"/>
<organism evidence="2 3">
    <name type="scientific">Paenibacillus zeirhizosphaerae</name>
    <dbReference type="NCBI Taxonomy" id="2987519"/>
    <lineage>
        <taxon>Bacteria</taxon>
        <taxon>Bacillati</taxon>
        <taxon>Bacillota</taxon>
        <taxon>Bacilli</taxon>
        <taxon>Bacillales</taxon>
        <taxon>Paenibacillaceae</taxon>
        <taxon>Paenibacillus</taxon>
    </lineage>
</organism>
<evidence type="ECO:0000313" key="3">
    <source>
        <dbReference type="Proteomes" id="UP001241848"/>
    </source>
</evidence>
<accession>A0ABT9FRV3</accession>
<evidence type="ECO:0000313" key="2">
    <source>
        <dbReference type="EMBL" id="MDP4097182.1"/>
    </source>
</evidence>
<name>A0ABT9FRV3_9BACL</name>
<dbReference type="Proteomes" id="UP001241848">
    <property type="component" value="Unassembled WGS sequence"/>
</dbReference>
<evidence type="ECO:0000256" key="1">
    <source>
        <dbReference type="SAM" id="Phobius"/>
    </source>
</evidence>
<keyword evidence="1" id="KW-1133">Transmembrane helix</keyword>
<dbReference type="EMBL" id="JAPCKK010000016">
    <property type="protein sequence ID" value="MDP4097182.1"/>
    <property type="molecule type" value="Genomic_DNA"/>
</dbReference>
<protein>
    <submittedName>
        <fullName evidence="2">Uncharacterized protein</fullName>
    </submittedName>
</protein>
<dbReference type="RefSeq" id="WP_305754802.1">
    <property type="nucleotide sequence ID" value="NZ_JAPCKK010000016.1"/>
</dbReference>
<feature type="transmembrane region" description="Helical" evidence="1">
    <location>
        <begin position="21"/>
        <end position="40"/>
    </location>
</feature>
<sequence length="67" mass="7700">MKRISEIPFQVYVVEMSSIKMFILLEIGLGTLVYNLWMVLLHNALLAGTSSWVTTEAIKRTFKLLKI</sequence>
<gene>
    <name evidence="2" type="ORF">OIN60_10410</name>
</gene>
<reference evidence="2 3" key="1">
    <citation type="submission" date="2022-10" db="EMBL/GenBank/DDBJ databases">
        <title>Paenibacillus description and whole genome data of maize root bacterial community.</title>
        <authorList>
            <person name="Marton D."/>
            <person name="Farkas M."/>
            <person name="Cserhati M."/>
        </authorList>
    </citation>
    <scope>NUCLEOTIDE SEQUENCE [LARGE SCALE GENOMIC DNA]</scope>
    <source>
        <strain evidence="2 3">P96</strain>
    </source>
</reference>
<comment type="caution">
    <text evidence="2">The sequence shown here is derived from an EMBL/GenBank/DDBJ whole genome shotgun (WGS) entry which is preliminary data.</text>
</comment>
<keyword evidence="3" id="KW-1185">Reference proteome</keyword>